<dbReference type="eggNOG" id="ENOG50315SS">
    <property type="taxonomic scope" value="Bacteria"/>
</dbReference>
<feature type="transmembrane region" description="Helical" evidence="1">
    <location>
        <begin position="57"/>
        <end position="76"/>
    </location>
</feature>
<keyword evidence="1" id="KW-0812">Transmembrane</keyword>
<feature type="transmembrane region" description="Helical" evidence="1">
    <location>
        <begin position="35"/>
        <end position="51"/>
    </location>
</feature>
<evidence type="ECO:0000256" key="1">
    <source>
        <dbReference type="SAM" id="Phobius"/>
    </source>
</evidence>
<evidence type="ECO:0000313" key="2">
    <source>
        <dbReference type="EMBL" id="SIO25931.1"/>
    </source>
</evidence>
<protein>
    <submittedName>
        <fullName evidence="2">Uncharacterized protein</fullName>
    </submittedName>
</protein>
<accession>A0A1N6I1N6</accession>
<dbReference type="RefSeq" id="WP_028461115.1">
    <property type="nucleotide sequence ID" value="NZ_FSRO01000001.1"/>
</dbReference>
<sequence>MNDDHKRIIISRISEYRQTGSTDNEATPASPRSRWAVYAMLIPVVIIMAVLGAFFFAAFFALFVVAAAGLGLRLWWLRRKLHKSTRAEEGQYVVIEDAEIVEETEANRKKGK</sequence>
<reference evidence="2 3" key="1">
    <citation type="submission" date="2016-12" db="EMBL/GenBank/DDBJ databases">
        <authorList>
            <person name="Song W.-J."/>
            <person name="Kurnit D.M."/>
        </authorList>
    </citation>
    <scope>NUCLEOTIDE SEQUENCE [LARGE SCALE GENOMIC DNA]</scope>
    <source>
        <strain evidence="2 3">ATCC 49181</strain>
    </source>
</reference>
<dbReference type="STRING" id="44575.SAMN05216419_100816"/>
<dbReference type="Proteomes" id="UP000185062">
    <property type="component" value="Unassembled WGS sequence"/>
</dbReference>
<gene>
    <name evidence="2" type="ORF">SAMN02743940_1486</name>
</gene>
<organism evidence="2 3">
    <name type="scientific">Nitrosomonas cryotolerans ATCC 49181</name>
    <dbReference type="NCBI Taxonomy" id="1131553"/>
    <lineage>
        <taxon>Bacteria</taxon>
        <taxon>Pseudomonadati</taxon>
        <taxon>Pseudomonadota</taxon>
        <taxon>Betaproteobacteria</taxon>
        <taxon>Nitrosomonadales</taxon>
        <taxon>Nitrosomonadaceae</taxon>
        <taxon>Nitrosomonas</taxon>
    </lineage>
</organism>
<name>A0A1N6I1N6_9PROT</name>
<dbReference type="AlphaFoldDB" id="A0A1N6I1N6"/>
<keyword evidence="3" id="KW-1185">Reference proteome</keyword>
<proteinExistence type="predicted"/>
<keyword evidence="1" id="KW-0472">Membrane</keyword>
<evidence type="ECO:0000313" key="3">
    <source>
        <dbReference type="Proteomes" id="UP000185062"/>
    </source>
</evidence>
<dbReference type="EMBL" id="FSRO01000001">
    <property type="protein sequence ID" value="SIO25931.1"/>
    <property type="molecule type" value="Genomic_DNA"/>
</dbReference>
<keyword evidence="1" id="KW-1133">Transmembrane helix</keyword>